<dbReference type="AlphaFoldDB" id="A0AAU2VUP8"/>
<dbReference type="NCBIfam" id="TIGR03930">
    <property type="entry name" value="WXG100_ESAT6"/>
    <property type="match status" value="1"/>
</dbReference>
<dbReference type="SUPFAM" id="SSF140453">
    <property type="entry name" value="EsxAB dimer-like"/>
    <property type="match status" value="1"/>
</dbReference>
<dbReference type="InterPro" id="IPR010310">
    <property type="entry name" value="T7SS_ESAT-6-like"/>
</dbReference>
<organism evidence="2">
    <name type="scientific">Streptomyces sp. NBC_00008</name>
    <dbReference type="NCBI Taxonomy" id="2903610"/>
    <lineage>
        <taxon>Bacteria</taxon>
        <taxon>Bacillati</taxon>
        <taxon>Actinomycetota</taxon>
        <taxon>Actinomycetes</taxon>
        <taxon>Kitasatosporales</taxon>
        <taxon>Streptomycetaceae</taxon>
        <taxon>Streptomyces</taxon>
    </lineage>
</organism>
<comment type="similarity">
    <text evidence="1">Belongs to the WXG100 family.</text>
</comment>
<reference evidence="2" key="1">
    <citation type="submission" date="2022-10" db="EMBL/GenBank/DDBJ databases">
        <title>The complete genomes of actinobacterial strains from the NBC collection.</title>
        <authorList>
            <person name="Joergensen T.S."/>
            <person name="Alvarez Arevalo M."/>
            <person name="Sterndorff E.B."/>
            <person name="Faurdal D."/>
            <person name="Vuksanovic O."/>
            <person name="Mourched A.-S."/>
            <person name="Charusanti P."/>
            <person name="Shaw S."/>
            <person name="Blin K."/>
            <person name="Weber T."/>
        </authorList>
    </citation>
    <scope>NUCLEOTIDE SEQUENCE</scope>
    <source>
        <strain evidence="2">NBC_00008</strain>
    </source>
</reference>
<dbReference type="Pfam" id="PF06013">
    <property type="entry name" value="WXG100"/>
    <property type="match status" value="1"/>
</dbReference>
<proteinExistence type="inferred from homology"/>
<evidence type="ECO:0000313" key="2">
    <source>
        <dbReference type="EMBL" id="WTW70813.1"/>
    </source>
</evidence>
<dbReference type="InterPro" id="IPR036689">
    <property type="entry name" value="ESAT-6-like_sf"/>
</dbReference>
<gene>
    <name evidence="2" type="ORF">OG398_22395</name>
</gene>
<evidence type="ECO:0000256" key="1">
    <source>
        <dbReference type="RuleBase" id="RU362001"/>
    </source>
</evidence>
<accession>A0AAU2VUP8</accession>
<dbReference type="Gene3D" id="1.10.287.1060">
    <property type="entry name" value="ESAT-6-like"/>
    <property type="match status" value="1"/>
</dbReference>
<dbReference type="EMBL" id="CP108313">
    <property type="protein sequence ID" value="WTW70813.1"/>
    <property type="molecule type" value="Genomic_DNA"/>
</dbReference>
<name>A0AAU2VUP8_9ACTN</name>
<protein>
    <recommendedName>
        <fullName evidence="1">ESAT-6-like protein</fullName>
    </recommendedName>
</protein>
<sequence>MEITYSGVVEASNQVKSTANTIKTQLDDLNAKVKAVVATWDGETQRAFHDRHNGWDVKVSHMHETLLTISTRLMEATEGYRANDLAQSRRFQG</sequence>